<evidence type="ECO:0000256" key="2">
    <source>
        <dbReference type="SAM" id="Phobius"/>
    </source>
</evidence>
<reference evidence="3 4" key="2">
    <citation type="journal article" date="2019" name="G3 (Bethesda)">
        <title>Hybrid Assembly of the Genome of the Entomopathogenic Nematode Steinernema carpocapsae Identifies the X-Chromosome.</title>
        <authorList>
            <person name="Serra L."/>
            <person name="Macchietto M."/>
            <person name="Macias-Munoz A."/>
            <person name="McGill C.J."/>
            <person name="Rodriguez I.M."/>
            <person name="Rodriguez B."/>
            <person name="Murad R."/>
            <person name="Mortazavi A."/>
        </authorList>
    </citation>
    <scope>NUCLEOTIDE SEQUENCE [LARGE SCALE GENOMIC DNA]</scope>
    <source>
        <strain evidence="3 4">ALL</strain>
    </source>
</reference>
<feature type="transmembrane region" description="Helical" evidence="2">
    <location>
        <begin position="165"/>
        <end position="183"/>
    </location>
</feature>
<proteinExistence type="predicted"/>
<dbReference type="EMBL" id="AZBU02000003">
    <property type="protein sequence ID" value="TKR88581.1"/>
    <property type="molecule type" value="Genomic_DNA"/>
</dbReference>
<accession>A0A4U5NYY9</accession>
<feature type="compositionally biased region" description="Basic residues" evidence="1">
    <location>
        <begin position="11"/>
        <end position="37"/>
    </location>
</feature>
<comment type="caution">
    <text evidence="3">The sequence shown here is derived from an EMBL/GenBank/DDBJ whole genome shotgun (WGS) entry which is preliminary data.</text>
</comment>
<dbReference type="Proteomes" id="UP000298663">
    <property type="component" value="Unassembled WGS sequence"/>
</dbReference>
<name>A0A4U5NYY9_STECR</name>
<feature type="region of interest" description="Disordered" evidence="1">
    <location>
        <begin position="1"/>
        <end position="48"/>
    </location>
</feature>
<keyword evidence="4" id="KW-1185">Reference proteome</keyword>
<organism evidence="3 4">
    <name type="scientific">Steinernema carpocapsae</name>
    <name type="common">Entomopathogenic nematode</name>
    <dbReference type="NCBI Taxonomy" id="34508"/>
    <lineage>
        <taxon>Eukaryota</taxon>
        <taxon>Metazoa</taxon>
        <taxon>Ecdysozoa</taxon>
        <taxon>Nematoda</taxon>
        <taxon>Chromadorea</taxon>
        <taxon>Rhabditida</taxon>
        <taxon>Tylenchina</taxon>
        <taxon>Panagrolaimomorpha</taxon>
        <taxon>Strongyloidoidea</taxon>
        <taxon>Steinernematidae</taxon>
        <taxon>Steinernema</taxon>
    </lineage>
</organism>
<keyword evidence="2" id="KW-0472">Membrane</keyword>
<keyword evidence="2" id="KW-0812">Transmembrane</keyword>
<evidence type="ECO:0000313" key="3">
    <source>
        <dbReference type="EMBL" id="TKR88581.1"/>
    </source>
</evidence>
<evidence type="ECO:0000313" key="4">
    <source>
        <dbReference type="Proteomes" id="UP000298663"/>
    </source>
</evidence>
<evidence type="ECO:0000256" key="1">
    <source>
        <dbReference type="SAM" id="MobiDB-lite"/>
    </source>
</evidence>
<reference evidence="3 4" key="1">
    <citation type="journal article" date="2015" name="Genome Biol.">
        <title>Comparative genomics of Steinernema reveals deeply conserved gene regulatory networks.</title>
        <authorList>
            <person name="Dillman A.R."/>
            <person name="Macchietto M."/>
            <person name="Porter C.F."/>
            <person name="Rogers A."/>
            <person name="Williams B."/>
            <person name="Antoshechkin I."/>
            <person name="Lee M.M."/>
            <person name="Goodwin Z."/>
            <person name="Lu X."/>
            <person name="Lewis E.E."/>
            <person name="Goodrich-Blair H."/>
            <person name="Stock S.P."/>
            <person name="Adams B.J."/>
            <person name="Sternberg P.W."/>
            <person name="Mortazavi A."/>
        </authorList>
    </citation>
    <scope>NUCLEOTIDE SEQUENCE [LARGE SCALE GENOMIC DNA]</scope>
    <source>
        <strain evidence="3 4">ALL</strain>
    </source>
</reference>
<sequence length="198" mass="21779">MARKTPQDKKTKGKKLKSALKKPSQRNTRRKAKKTKHVSWSSDVPADEVPEPVVQPGVAAQLQLFFAALPVNERSPQARRQMDDRPPAARISAVPCSPTEVAADAMRHARSRSDGARGSRASAARLAISRQLSTGDSELVAIHLHDFLLLESCHGTAAMRTSPSICYVVIFVSFVSVFSKFYVVNSNRISYIVILVRV</sequence>
<keyword evidence="2" id="KW-1133">Transmembrane helix</keyword>
<protein>
    <submittedName>
        <fullName evidence="3">Uncharacterized protein</fullName>
    </submittedName>
</protein>
<gene>
    <name evidence="3" type="ORF">L596_012800</name>
</gene>
<feature type="compositionally biased region" description="Basic and acidic residues" evidence="1">
    <location>
        <begin position="1"/>
        <end position="10"/>
    </location>
</feature>
<dbReference type="AlphaFoldDB" id="A0A4U5NYY9"/>